<dbReference type="Proteomes" id="UP000192731">
    <property type="component" value="Unassembled WGS sequence"/>
</dbReference>
<evidence type="ECO:0000256" key="4">
    <source>
        <dbReference type="ARBA" id="ARBA00022989"/>
    </source>
</evidence>
<keyword evidence="4 6" id="KW-1133">Transmembrane helix</keyword>
<dbReference type="EMBL" id="FWWT01000012">
    <property type="protein sequence ID" value="SMB84923.1"/>
    <property type="molecule type" value="Genomic_DNA"/>
</dbReference>
<feature type="transmembrane region" description="Helical" evidence="6">
    <location>
        <begin position="145"/>
        <end position="167"/>
    </location>
</feature>
<dbReference type="RefSeq" id="WP_084052401.1">
    <property type="nucleotide sequence ID" value="NZ_FWWT01000012.1"/>
</dbReference>
<dbReference type="STRING" id="656914.SAMN00017405_1577"/>
<proteinExistence type="predicted"/>
<gene>
    <name evidence="7" type="ORF">SAMN00017405_1577</name>
</gene>
<dbReference type="OrthoDB" id="5638726at2"/>
<feature type="transmembrane region" description="Helical" evidence="6">
    <location>
        <begin position="39"/>
        <end position="64"/>
    </location>
</feature>
<feature type="transmembrane region" description="Helical" evidence="6">
    <location>
        <begin position="109"/>
        <end position="125"/>
    </location>
</feature>
<feature type="transmembrane region" description="Helical" evidence="6">
    <location>
        <begin position="70"/>
        <end position="89"/>
    </location>
</feature>
<evidence type="ECO:0000256" key="5">
    <source>
        <dbReference type="ARBA" id="ARBA00023136"/>
    </source>
</evidence>
<evidence type="ECO:0000256" key="2">
    <source>
        <dbReference type="ARBA" id="ARBA00022475"/>
    </source>
</evidence>
<keyword evidence="3 6" id="KW-0812">Transmembrane</keyword>
<organism evidence="7 8">
    <name type="scientific">Desulfonispora thiosulfatigenes DSM 11270</name>
    <dbReference type="NCBI Taxonomy" id="656914"/>
    <lineage>
        <taxon>Bacteria</taxon>
        <taxon>Bacillati</taxon>
        <taxon>Bacillota</taxon>
        <taxon>Clostridia</taxon>
        <taxon>Eubacteriales</taxon>
        <taxon>Peptococcaceae</taxon>
        <taxon>Desulfonispora</taxon>
    </lineage>
</organism>
<keyword evidence="2" id="KW-1003">Cell membrane</keyword>
<dbReference type="GO" id="GO:0015171">
    <property type="term" value="F:amino acid transmembrane transporter activity"/>
    <property type="evidence" value="ECO:0007669"/>
    <property type="project" value="TreeGrafter"/>
</dbReference>
<reference evidence="7 8" key="1">
    <citation type="submission" date="2017-04" db="EMBL/GenBank/DDBJ databases">
        <authorList>
            <person name="Afonso C.L."/>
            <person name="Miller P.J."/>
            <person name="Scott M.A."/>
            <person name="Spackman E."/>
            <person name="Goraichik I."/>
            <person name="Dimitrov K.M."/>
            <person name="Suarez D.L."/>
            <person name="Swayne D.E."/>
        </authorList>
    </citation>
    <scope>NUCLEOTIDE SEQUENCE [LARGE SCALE GENOMIC DNA]</scope>
    <source>
        <strain evidence="7 8">DSM 11270</strain>
    </source>
</reference>
<dbReference type="PANTHER" id="PTHR30086">
    <property type="entry name" value="ARGININE EXPORTER PROTEIN ARGO"/>
    <property type="match status" value="1"/>
</dbReference>
<evidence type="ECO:0000313" key="8">
    <source>
        <dbReference type="Proteomes" id="UP000192731"/>
    </source>
</evidence>
<dbReference type="GO" id="GO:0005886">
    <property type="term" value="C:plasma membrane"/>
    <property type="evidence" value="ECO:0007669"/>
    <property type="project" value="UniProtKB-SubCell"/>
</dbReference>
<dbReference type="PANTHER" id="PTHR30086:SF20">
    <property type="entry name" value="ARGININE EXPORTER PROTEIN ARGO-RELATED"/>
    <property type="match status" value="1"/>
</dbReference>
<evidence type="ECO:0000256" key="3">
    <source>
        <dbReference type="ARBA" id="ARBA00022692"/>
    </source>
</evidence>
<dbReference type="InterPro" id="IPR001123">
    <property type="entry name" value="LeuE-type"/>
</dbReference>
<name>A0A1W1UV23_DESTI</name>
<keyword evidence="5 6" id="KW-0472">Membrane</keyword>
<dbReference type="AlphaFoldDB" id="A0A1W1UV23"/>
<keyword evidence="8" id="KW-1185">Reference proteome</keyword>
<comment type="subcellular location">
    <subcellularLocation>
        <location evidence="1">Cell membrane</location>
        <topology evidence="1">Multi-pass membrane protein</topology>
    </subcellularLocation>
</comment>
<sequence>MFTYIVQGFLLGLAYLVPIGMQNLYIINFSLRKNWLTSYQVALAVIFFDITLALACFYGMGIIIEKSLMLKAVILLVGSIAIIFIGYGLIKSTPTFEIKLEIDKPFKQILLACFLVTWANPQAIIDGSLLLGGYRASLPMEGVKLFILGVCLASFFWFMGLTTVIQWTKKSFTTNILKALNRICGVIVIIYGLKLAYNFIQMILL</sequence>
<dbReference type="Pfam" id="PF01810">
    <property type="entry name" value="LysE"/>
    <property type="match status" value="1"/>
</dbReference>
<evidence type="ECO:0000256" key="1">
    <source>
        <dbReference type="ARBA" id="ARBA00004651"/>
    </source>
</evidence>
<feature type="transmembrane region" description="Helical" evidence="6">
    <location>
        <begin position="179"/>
        <end position="200"/>
    </location>
</feature>
<accession>A0A1W1UV23</accession>
<evidence type="ECO:0000256" key="6">
    <source>
        <dbReference type="SAM" id="Phobius"/>
    </source>
</evidence>
<protein>
    <submittedName>
        <fullName evidence="7">L-lysine exporter family protein LysE/ArgO</fullName>
    </submittedName>
</protein>
<feature type="transmembrane region" description="Helical" evidence="6">
    <location>
        <begin position="6"/>
        <end position="27"/>
    </location>
</feature>
<evidence type="ECO:0000313" key="7">
    <source>
        <dbReference type="EMBL" id="SMB84923.1"/>
    </source>
</evidence>